<proteinExistence type="predicted"/>
<protein>
    <submittedName>
        <fullName evidence="1">Uncharacterized protein</fullName>
    </submittedName>
</protein>
<dbReference type="EMBL" id="JBHSED010000035">
    <property type="protein sequence ID" value="MFC4304953.1"/>
    <property type="molecule type" value="Genomic_DNA"/>
</dbReference>
<name>A0ABV8SDH8_9BACL</name>
<accession>A0ABV8SDH8</accession>
<sequence>METYDLARLAIAQHSQSWSLSFSKARLMIVSDHGTRQWYIEIDGINDADLLHRFAESEHIDVRMKATTIGGKELEGQGFFHPNPRHRAAAIRGDGQLAGYEAP</sequence>
<reference evidence="2" key="1">
    <citation type="journal article" date="2019" name="Int. J. Syst. Evol. Microbiol.">
        <title>The Global Catalogue of Microorganisms (GCM) 10K type strain sequencing project: providing services to taxonomists for standard genome sequencing and annotation.</title>
        <authorList>
            <consortium name="The Broad Institute Genomics Platform"/>
            <consortium name="The Broad Institute Genome Sequencing Center for Infectious Disease"/>
            <person name="Wu L."/>
            <person name="Ma J."/>
        </authorList>
    </citation>
    <scope>NUCLEOTIDE SEQUENCE [LARGE SCALE GENOMIC DNA]</scope>
    <source>
        <strain evidence="2">CGMCC 4.1641</strain>
    </source>
</reference>
<evidence type="ECO:0000313" key="2">
    <source>
        <dbReference type="Proteomes" id="UP001595755"/>
    </source>
</evidence>
<evidence type="ECO:0000313" key="1">
    <source>
        <dbReference type="EMBL" id="MFC4304953.1"/>
    </source>
</evidence>
<dbReference type="Proteomes" id="UP001595755">
    <property type="component" value="Unassembled WGS sequence"/>
</dbReference>
<keyword evidence="2" id="KW-1185">Reference proteome</keyword>
<organism evidence="1 2">
    <name type="scientific">Cohnella boryungensis</name>
    <dbReference type="NCBI Taxonomy" id="768479"/>
    <lineage>
        <taxon>Bacteria</taxon>
        <taxon>Bacillati</taxon>
        <taxon>Bacillota</taxon>
        <taxon>Bacilli</taxon>
        <taxon>Bacillales</taxon>
        <taxon>Paenibacillaceae</taxon>
        <taxon>Cohnella</taxon>
    </lineage>
</organism>
<comment type="caution">
    <text evidence="1">The sequence shown here is derived from an EMBL/GenBank/DDBJ whole genome shotgun (WGS) entry which is preliminary data.</text>
</comment>
<dbReference type="RefSeq" id="WP_204603591.1">
    <property type="nucleotide sequence ID" value="NZ_JBHSED010000035.1"/>
</dbReference>
<gene>
    <name evidence="1" type="ORF">ACFO1S_16095</name>
</gene>